<dbReference type="NCBIfam" id="TIGR00317">
    <property type="entry name" value="cobS"/>
    <property type="match status" value="1"/>
</dbReference>
<evidence type="ECO:0000256" key="9">
    <source>
        <dbReference type="ARBA" id="ARBA00022679"/>
    </source>
</evidence>
<keyword evidence="10 19" id="KW-0812">Transmembrane</keyword>
<gene>
    <name evidence="19 20" type="primary">cobS</name>
    <name evidence="20" type="ORF">HF394_03110</name>
</gene>
<proteinExistence type="inferred from homology"/>
<comment type="function">
    <text evidence="14 19">Joins adenosylcobinamide-GDP and alpha-ribazole to generate adenosylcobalamin (Ado-cobalamin). Also synthesizes adenosylcobalamin 5'-phosphate from adenosylcobinamide-GDP and alpha-ribazole 5'-phosphate.</text>
</comment>
<dbReference type="GO" id="GO:0009236">
    <property type="term" value="P:cobalamin biosynthetic process"/>
    <property type="evidence" value="ECO:0007669"/>
    <property type="project" value="UniProtKB-UniRule"/>
</dbReference>
<evidence type="ECO:0000256" key="10">
    <source>
        <dbReference type="ARBA" id="ARBA00022692"/>
    </source>
</evidence>
<dbReference type="EC" id="2.7.8.26" evidence="5 19"/>
<evidence type="ECO:0000256" key="3">
    <source>
        <dbReference type="ARBA" id="ARBA00004663"/>
    </source>
</evidence>
<feature type="transmembrane region" description="Helical" evidence="19">
    <location>
        <begin position="236"/>
        <end position="255"/>
    </location>
</feature>
<evidence type="ECO:0000256" key="4">
    <source>
        <dbReference type="ARBA" id="ARBA00010561"/>
    </source>
</evidence>
<dbReference type="GO" id="GO:0051073">
    <property type="term" value="F:adenosylcobinamide-GDP ribazoletransferase activity"/>
    <property type="evidence" value="ECO:0007669"/>
    <property type="project" value="UniProtKB-UniRule"/>
</dbReference>
<evidence type="ECO:0000256" key="8">
    <source>
        <dbReference type="ARBA" id="ARBA00022573"/>
    </source>
</evidence>
<feature type="transmembrane region" description="Helical" evidence="19">
    <location>
        <begin position="69"/>
        <end position="92"/>
    </location>
</feature>
<comment type="catalytic activity">
    <reaction evidence="17 19">
        <text>alpha-ribazole + adenosylcob(III)inamide-GDP = adenosylcob(III)alamin + GMP + H(+)</text>
        <dbReference type="Rhea" id="RHEA:16049"/>
        <dbReference type="ChEBI" id="CHEBI:10329"/>
        <dbReference type="ChEBI" id="CHEBI:15378"/>
        <dbReference type="ChEBI" id="CHEBI:18408"/>
        <dbReference type="ChEBI" id="CHEBI:58115"/>
        <dbReference type="ChEBI" id="CHEBI:60487"/>
        <dbReference type="EC" id="2.7.8.26"/>
    </reaction>
</comment>
<name>A0A7H8Q6R8_9BACL</name>
<dbReference type="RefSeq" id="WP_176294061.1">
    <property type="nucleotide sequence ID" value="NZ_CP051177.1"/>
</dbReference>
<dbReference type="HAMAP" id="MF_00719">
    <property type="entry name" value="CobS"/>
    <property type="match status" value="1"/>
</dbReference>
<dbReference type="EMBL" id="CP051177">
    <property type="protein sequence ID" value="QKX49649.1"/>
    <property type="molecule type" value="Genomic_DNA"/>
</dbReference>
<feature type="transmembrane region" description="Helical" evidence="19">
    <location>
        <begin position="113"/>
        <end position="133"/>
    </location>
</feature>
<dbReference type="UniPathway" id="UPA00148">
    <property type="reaction ID" value="UER00238"/>
</dbReference>
<evidence type="ECO:0000256" key="19">
    <source>
        <dbReference type="HAMAP-Rule" id="MF_00719"/>
    </source>
</evidence>
<evidence type="ECO:0000313" key="20">
    <source>
        <dbReference type="EMBL" id="QKX49649.1"/>
    </source>
</evidence>
<keyword evidence="8 19" id="KW-0169">Cobalamin biosynthesis</keyword>
<evidence type="ECO:0000256" key="1">
    <source>
        <dbReference type="ARBA" id="ARBA00001946"/>
    </source>
</evidence>
<keyword evidence="7 19" id="KW-1003">Cell membrane</keyword>
<evidence type="ECO:0000256" key="12">
    <source>
        <dbReference type="ARBA" id="ARBA00022989"/>
    </source>
</evidence>
<keyword evidence="11 19" id="KW-0460">Magnesium</keyword>
<dbReference type="Proteomes" id="UP000509222">
    <property type="component" value="Chromosome"/>
</dbReference>
<dbReference type="AlphaFoldDB" id="A0A7H8Q6R8"/>
<reference evidence="20 21" key="1">
    <citation type="submission" date="2020-04" db="EMBL/GenBank/DDBJ databases">
        <authorList>
            <person name="Pajer P."/>
            <person name="Broz P."/>
        </authorList>
    </citation>
    <scope>NUCLEOTIDE SEQUENCE [LARGE SCALE GENOMIC DNA]</scope>
    <source>
        <strain evidence="21">NRL-ATB46093</strain>
    </source>
</reference>
<feature type="transmembrane region" description="Helical" evidence="19">
    <location>
        <begin position="34"/>
        <end position="57"/>
    </location>
</feature>
<evidence type="ECO:0000256" key="16">
    <source>
        <dbReference type="ARBA" id="ARBA00032853"/>
    </source>
</evidence>
<comment type="subcellular location">
    <subcellularLocation>
        <location evidence="2 19">Cell membrane</location>
        <topology evidence="2 19">Multi-pass membrane protein</topology>
    </subcellularLocation>
</comment>
<feature type="transmembrane region" description="Helical" evidence="19">
    <location>
        <begin position="182"/>
        <end position="201"/>
    </location>
</feature>
<keyword evidence="9 19" id="KW-0808">Transferase</keyword>
<evidence type="ECO:0000256" key="13">
    <source>
        <dbReference type="ARBA" id="ARBA00023136"/>
    </source>
</evidence>
<dbReference type="PANTHER" id="PTHR34148">
    <property type="entry name" value="ADENOSYLCOBINAMIDE-GDP RIBAZOLETRANSFERASE"/>
    <property type="match status" value="1"/>
</dbReference>
<evidence type="ECO:0000313" key="21">
    <source>
        <dbReference type="Proteomes" id="UP000509222"/>
    </source>
</evidence>
<sequence length="256" mass="28232">MMKHLFNGIALAFQFFSVVPVRKELPLEKKDVTAMYAGLPLLGALLGSASLFIVFILRDYTEESPLLAAFLVVLFLAAATGGLHLDGLADVGDAYFSYQDRERRLEIMGDPRIGAFGTMVLLFAVLGKIIVAAELIDELPLVVLILIPVLSRIGLLLLFSTTQSAKNNGLASFFRQRADGKWLLFAACLYLLISGSLLIYWLGLVPAAVILLSFLFALWVYRKWCLRQFGGVTGDLFGAYIEGAELLLWTALLFFI</sequence>
<feature type="transmembrane region" description="Helical" evidence="19">
    <location>
        <begin position="6"/>
        <end position="22"/>
    </location>
</feature>
<evidence type="ECO:0000256" key="15">
    <source>
        <dbReference type="ARBA" id="ARBA00032605"/>
    </source>
</evidence>
<evidence type="ECO:0000256" key="18">
    <source>
        <dbReference type="ARBA" id="ARBA00049504"/>
    </source>
</evidence>
<keyword evidence="12 19" id="KW-1133">Transmembrane helix</keyword>
<accession>A0A7H8Q6R8</accession>
<evidence type="ECO:0000256" key="11">
    <source>
        <dbReference type="ARBA" id="ARBA00022842"/>
    </source>
</evidence>
<evidence type="ECO:0000256" key="17">
    <source>
        <dbReference type="ARBA" id="ARBA00048623"/>
    </source>
</evidence>
<comment type="cofactor">
    <cofactor evidence="1 19">
        <name>Mg(2+)</name>
        <dbReference type="ChEBI" id="CHEBI:18420"/>
    </cofactor>
</comment>
<dbReference type="GO" id="GO:0008818">
    <property type="term" value="F:cobalamin 5'-phosphate synthase activity"/>
    <property type="evidence" value="ECO:0007669"/>
    <property type="project" value="UniProtKB-UniRule"/>
</dbReference>
<dbReference type="PANTHER" id="PTHR34148:SF1">
    <property type="entry name" value="ADENOSYLCOBINAMIDE-GDP RIBAZOLETRANSFERASE"/>
    <property type="match status" value="1"/>
</dbReference>
<keyword evidence="21" id="KW-1185">Reference proteome</keyword>
<reference evidence="21" key="2">
    <citation type="submission" date="2020-06" db="EMBL/GenBank/DDBJ databases">
        <title>Isolation of Planomicrobium glaciei.</title>
        <authorList>
            <person name="Malisova L."/>
            <person name="Safrankova R."/>
            <person name="Jakubu V."/>
            <person name="Spanelova P."/>
        </authorList>
    </citation>
    <scope>NUCLEOTIDE SEQUENCE [LARGE SCALE GENOMIC DNA]</scope>
    <source>
        <strain evidence="21">NRL-ATB46093</strain>
    </source>
</reference>
<keyword evidence="13 19" id="KW-0472">Membrane</keyword>
<feature type="transmembrane region" description="Helical" evidence="19">
    <location>
        <begin position="139"/>
        <end position="161"/>
    </location>
</feature>
<evidence type="ECO:0000256" key="7">
    <source>
        <dbReference type="ARBA" id="ARBA00022475"/>
    </source>
</evidence>
<dbReference type="GO" id="GO:0005886">
    <property type="term" value="C:plasma membrane"/>
    <property type="evidence" value="ECO:0007669"/>
    <property type="project" value="UniProtKB-SubCell"/>
</dbReference>
<evidence type="ECO:0000256" key="2">
    <source>
        <dbReference type="ARBA" id="ARBA00004651"/>
    </source>
</evidence>
<comment type="similarity">
    <text evidence="4 19">Belongs to the CobS family.</text>
</comment>
<comment type="pathway">
    <text evidence="3 19">Cofactor biosynthesis; adenosylcobalamin biosynthesis; adenosylcobalamin from cob(II)yrinate a,c-diamide: step 7/7.</text>
</comment>
<evidence type="ECO:0000256" key="14">
    <source>
        <dbReference type="ARBA" id="ARBA00025228"/>
    </source>
</evidence>
<organism evidence="20 21">
    <name type="scientific">Planococcus glaciei</name>
    <dbReference type="NCBI Taxonomy" id="459472"/>
    <lineage>
        <taxon>Bacteria</taxon>
        <taxon>Bacillati</taxon>
        <taxon>Bacillota</taxon>
        <taxon>Bacilli</taxon>
        <taxon>Bacillales</taxon>
        <taxon>Caryophanaceae</taxon>
        <taxon>Planococcus</taxon>
    </lineage>
</organism>
<comment type="catalytic activity">
    <reaction evidence="18 19">
        <text>alpha-ribazole 5'-phosphate + adenosylcob(III)inamide-GDP = adenosylcob(III)alamin 5'-phosphate + GMP + H(+)</text>
        <dbReference type="Rhea" id="RHEA:23560"/>
        <dbReference type="ChEBI" id="CHEBI:15378"/>
        <dbReference type="ChEBI" id="CHEBI:57918"/>
        <dbReference type="ChEBI" id="CHEBI:58115"/>
        <dbReference type="ChEBI" id="CHEBI:60487"/>
        <dbReference type="ChEBI" id="CHEBI:60493"/>
        <dbReference type="EC" id="2.7.8.26"/>
    </reaction>
</comment>
<evidence type="ECO:0000256" key="5">
    <source>
        <dbReference type="ARBA" id="ARBA00013200"/>
    </source>
</evidence>
<dbReference type="Pfam" id="PF02654">
    <property type="entry name" value="CobS"/>
    <property type="match status" value="1"/>
</dbReference>
<protein>
    <recommendedName>
        <fullName evidence="6 19">Adenosylcobinamide-GDP ribazoletransferase</fullName>
        <ecNumber evidence="5 19">2.7.8.26</ecNumber>
    </recommendedName>
    <alternativeName>
        <fullName evidence="16 19">Cobalamin synthase</fullName>
    </alternativeName>
    <alternativeName>
        <fullName evidence="15 19">Cobalamin-5'-phosphate synthase</fullName>
    </alternativeName>
</protein>
<evidence type="ECO:0000256" key="6">
    <source>
        <dbReference type="ARBA" id="ARBA00015850"/>
    </source>
</evidence>
<dbReference type="InterPro" id="IPR003805">
    <property type="entry name" value="CobS"/>
</dbReference>